<feature type="transmembrane region" description="Helical" evidence="7">
    <location>
        <begin position="152"/>
        <end position="173"/>
    </location>
</feature>
<feature type="compositionally biased region" description="Polar residues" evidence="6">
    <location>
        <begin position="55"/>
        <end position="90"/>
    </location>
</feature>
<evidence type="ECO:0000313" key="9">
    <source>
        <dbReference type="EMBL" id="KGO75263.1"/>
    </source>
</evidence>
<proteinExistence type="predicted"/>
<comment type="subcellular location">
    <subcellularLocation>
        <location evidence="1">Cell membrane</location>
        <topology evidence="1">Multi-pass membrane protein</topology>
    </subcellularLocation>
</comment>
<evidence type="ECO:0000256" key="3">
    <source>
        <dbReference type="ARBA" id="ARBA00022692"/>
    </source>
</evidence>
<keyword evidence="10" id="KW-1185">Reference proteome</keyword>
<dbReference type="Pfam" id="PF02656">
    <property type="entry name" value="DUF202"/>
    <property type="match status" value="1"/>
</dbReference>
<keyword evidence="2" id="KW-1003">Cell membrane</keyword>
<dbReference type="EMBL" id="JQGA01000482">
    <property type="protein sequence ID" value="KGO75263.1"/>
    <property type="molecule type" value="Genomic_DNA"/>
</dbReference>
<dbReference type="OMA" id="VSWFSRV"/>
<dbReference type="PANTHER" id="PTHR34187">
    <property type="entry name" value="FGR18P"/>
    <property type="match status" value="1"/>
</dbReference>
<feature type="region of interest" description="Disordered" evidence="6">
    <location>
        <begin position="1"/>
        <end position="90"/>
    </location>
</feature>
<feature type="compositionally biased region" description="Polar residues" evidence="6">
    <location>
        <begin position="22"/>
        <end position="35"/>
    </location>
</feature>
<organism evidence="9 10">
    <name type="scientific">Penicillium italicum</name>
    <name type="common">Blue mold</name>
    <dbReference type="NCBI Taxonomy" id="40296"/>
    <lineage>
        <taxon>Eukaryota</taxon>
        <taxon>Fungi</taxon>
        <taxon>Dikarya</taxon>
        <taxon>Ascomycota</taxon>
        <taxon>Pezizomycotina</taxon>
        <taxon>Eurotiomycetes</taxon>
        <taxon>Eurotiomycetidae</taxon>
        <taxon>Eurotiales</taxon>
        <taxon>Aspergillaceae</taxon>
        <taxon>Penicillium</taxon>
    </lineage>
</organism>
<dbReference type="Proteomes" id="UP000030104">
    <property type="component" value="Unassembled WGS sequence"/>
</dbReference>
<sequence>MNTQDSSAPPPTGPSTSRGAKSNHSSARSPTDSALSSSFGSSHSHSSSSSRNHARNQNPVQTSSQSTESTPINTPGSSGRNYQSTEQTAASQLKDLQLNNANRNNGSQPANQDSTSEPQQSWYNRFADRYGSLELENKGSVARDHLALERTFLAWMRTSLAFASIGIAVTQLFRLNSAPSNTHAKFFDPASGSSAGTLPPHLASSGYDSAAFHVSSTSARLRGVGKPLGSTFIGVSILILVVGFHRYFQSQYWIIRGKFPASRGSVAFTAFAAASLIIATLAVILAVSPGAVET</sequence>
<evidence type="ECO:0000259" key="8">
    <source>
        <dbReference type="Pfam" id="PF02656"/>
    </source>
</evidence>
<feature type="domain" description="DUF202" evidence="8">
    <location>
        <begin position="143"/>
        <end position="251"/>
    </location>
</feature>
<feature type="transmembrane region" description="Helical" evidence="7">
    <location>
        <begin position="266"/>
        <end position="287"/>
    </location>
</feature>
<comment type="caution">
    <text evidence="9">The sequence shown here is derived from an EMBL/GenBank/DDBJ whole genome shotgun (WGS) entry which is preliminary data.</text>
</comment>
<keyword evidence="5 7" id="KW-0472">Membrane</keyword>
<protein>
    <recommendedName>
        <fullName evidence="8">DUF202 domain-containing protein</fullName>
    </recommendedName>
</protein>
<accession>A0A0A2L7T4</accession>
<dbReference type="PhylomeDB" id="A0A0A2L7T4"/>
<evidence type="ECO:0000256" key="4">
    <source>
        <dbReference type="ARBA" id="ARBA00022989"/>
    </source>
</evidence>
<evidence type="ECO:0000256" key="5">
    <source>
        <dbReference type="ARBA" id="ARBA00023136"/>
    </source>
</evidence>
<name>A0A0A2L7T4_PENIT</name>
<reference evidence="9 10" key="1">
    <citation type="journal article" date="2015" name="Mol. Plant Microbe Interact.">
        <title>Genome, transcriptome, and functional analyses of Penicillium expansum provide new insights into secondary metabolism and pathogenicity.</title>
        <authorList>
            <person name="Ballester A.R."/>
            <person name="Marcet-Houben M."/>
            <person name="Levin E."/>
            <person name="Sela N."/>
            <person name="Selma-Lazaro C."/>
            <person name="Carmona L."/>
            <person name="Wisniewski M."/>
            <person name="Droby S."/>
            <person name="Gonzalez-Candelas L."/>
            <person name="Gabaldon T."/>
        </authorList>
    </citation>
    <scope>NUCLEOTIDE SEQUENCE [LARGE SCALE GENOMIC DNA]</scope>
    <source>
        <strain evidence="9 10">PHI-1</strain>
    </source>
</reference>
<feature type="transmembrane region" description="Helical" evidence="7">
    <location>
        <begin position="228"/>
        <end position="245"/>
    </location>
</feature>
<evidence type="ECO:0000256" key="7">
    <source>
        <dbReference type="SAM" id="Phobius"/>
    </source>
</evidence>
<dbReference type="PANTHER" id="PTHR34187:SF2">
    <property type="entry name" value="DUF202 DOMAIN-CONTAINING PROTEIN"/>
    <property type="match status" value="1"/>
</dbReference>
<gene>
    <name evidence="9" type="ORF">PITC_011160</name>
</gene>
<keyword evidence="4 7" id="KW-1133">Transmembrane helix</keyword>
<keyword evidence="3 7" id="KW-0812">Transmembrane</keyword>
<dbReference type="GO" id="GO:0005886">
    <property type="term" value="C:plasma membrane"/>
    <property type="evidence" value="ECO:0007669"/>
    <property type="project" value="UniProtKB-SubCell"/>
</dbReference>
<feature type="region of interest" description="Disordered" evidence="6">
    <location>
        <begin position="100"/>
        <end position="119"/>
    </location>
</feature>
<evidence type="ECO:0000256" key="1">
    <source>
        <dbReference type="ARBA" id="ARBA00004651"/>
    </source>
</evidence>
<evidence type="ECO:0000256" key="6">
    <source>
        <dbReference type="SAM" id="MobiDB-lite"/>
    </source>
</evidence>
<dbReference type="InterPro" id="IPR003807">
    <property type="entry name" value="DUF202"/>
</dbReference>
<feature type="compositionally biased region" description="Low complexity" evidence="6">
    <location>
        <begin position="36"/>
        <end position="50"/>
    </location>
</feature>
<dbReference type="HOGENOM" id="CLU_053359_0_1_1"/>
<dbReference type="InterPro" id="IPR052053">
    <property type="entry name" value="IM_YidH-like"/>
</dbReference>
<dbReference type="AlphaFoldDB" id="A0A0A2L7T4"/>
<evidence type="ECO:0000256" key="2">
    <source>
        <dbReference type="ARBA" id="ARBA00022475"/>
    </source>
</evidence>
<dbReference type="OrthoDB" id="199599at2759"/>
<evidence type="ECO:0000313" key="10">
    <source>
        <dbReference type="Proteomes" id="UP000030104"/>
    </source>
</evidence>